<dbReference type="OrthoDB" id="2437318at2759"/>
<dbReference type="InterPro" id="IPR029045">
    <property type="entry name" value="ClpP/crotonase-like_dom_sf"/>
</dbReference>
<dbReference type="GeneID" id="27689542"/>
<accession>A0A0L0HC67</accession>
<dbReference type="STRING" id="645134.A0A0L0HC67"/>
<dbReference type="AlphaFoldDB" id="A0A0L0HC67"/>
<dbReference type="InterPro" id="IPR052766">
    <property type="entry name" value="S41A_metabolite_peptidase"/>
</dbReference>
<dbReference type="InParanoid" id="A0A0L0HC67"/>
<dbReference type="RefSeq" id="XP_016606566.1">
    <property type="nucleotide sequence ID" value="XM_016754426.1"/>
</dbReference>
<dbReference type="PANTHER" id="PTHR37049:SF4">
    <property type="entry name" value="RHODANESE DOMAIN-CONTAINING PROTEIN"/>
    <property type="match status" value="1"/>
</dbReference>
<reference evidence="1 2" key="1">
    <citation type="submission" date="2009-08" db="EMBL/GenBank/DDBJ databases">
        <title>The Genome Sequence of Spizellomyces punctatus strain DAOM BR117.</title>
        <authorList>
            <consortium name="The Broad Institute Genome Sequencing Platform"/>
            <person name="Russ C."/>
            <person name="Cuomo C."/>
            <person name="Shea T."/>
            <person name="Young S.K."/>
            <person name="Zeng Q."/>
            <person name="Koehrsen M."/>
            <person name="Haas B."/>
            <person name="Borodovsky M."/>
            <person name="Guigo R."/>
            <person name="Alvarado L."/>
            <person name="Berlin A."/>
            <person name="Bochicchio J."/>
            <person name="Borenstein D."/>
            <person name="Chapman S."/>
            <person name="Chen Z."/>
            <person name="Engels R."/>
            <person name="Freedman E."/>
            <person name="Gellesch M."/>
            <person name="Goldberg J."/>
            <person name="Griggs A."/>
            <person name="Gujja S."/>
            <person name="Heiman D."/>
            <person name="Hepburn T."/>
            <person name="Howarth C."/>
            <person name="Jen D."/>
            <person name="Larson L."/>
            <person name="Lewis B."/>
            <person name="Mehta T."/>
            <person name="Park D."/>
            <person name="Pearson M."/>
            <person name="Roberts A."/>
            <person name="Saif S."/>
            <person name="Shenoy N."/>
            <person name="Sisk P."/>
            <person name="Stolte C."/>
            <person name="Sykes S."/>
            <person name="Thomson T."/>
            <person name="Walk T."/>
            <person name="White J."/>
            <person name="Yandava C."/>
            <person name="Burger G."/>
            <person name="Gray M.W."/>
            <person name="Holland P.W.H."/>
            <person name="King N."/>
            <person name="Lang F.B.F."/>
            <person name="Roger A.J."/>
            <person name="Ruiz-Trillo I."/>
            <person name="Lander E."/>
            <person name="Nusbaum C."/>
        </authorList>
    </citation>
    <scope>NUCLEOTIDE SEQUENCE [LARGE SCALE GENOMIC DNA]</scope>
    <source>
        <strain evidence="1 2">DAOM BR117</strain>
    </source>
</reference>
<dbReference type="PANTHER" id="PTHR37049">
    <property type="entry name" value="PEPTIDASE S41 FAMILY PROTEIN"/>
    <property type="match status" value="1"/>
</dbReference>
<dbReference type="SUPFAM" id="SSF52096">
    <property type="entry name" value="ClpP/crotonase"/>
    <property type="match status" value="1"/>
</dbReference>
<name>A0A0L0HC67_SPIPD</name>
<dbReference type="Gene3D" id="3.90.226.10">
    <property type="entry name" value="2-enoyl-CoA Hydratase, Chain A, domain 1"/>
    <property type="match status" value="1"/>
</dbReference>
<sequence length="628" mass="71256">MCIKRSINPKARRADACSFSPSTIYSYSRVLSCYKSFPFRADIKQDALAKLEKWLDIYAFTDLAKEGSALYGQPGVDLRKGLRDIAARKYDTDFAFQMDLQNLFWRLNDAHTLYKPQCYTQAFYFIQPFAFIPSSDEKLTVTEPWWLAPFTIYNSSTYQEHLDRFGRRYQDWRVLRIDGTDAFYALRKYAENEGGVLRDAEARFIQAVNTGPPNMPTFIFRMDAPPMSPSTLYTLQDPRTGKVEEIEVPWLAVCGSETAITSGADYWLQFCDPKTPVPHVEVPSYEPPSTHQHKNGHGITHPRLSARDESNEEFNFSLPTVQEFLADNTRGVVNPVTLAVQLDKQTWGLHISTFDGSVDDILKWGDDWLNLLNLAKNNSLKNLILDFCGNGGGKILSGSALTFFLNPSEYAPPSGGLPLTPTTLKLIGEATNSSSYFYKNFFSDLNGKNMTLADMWMPTWDRPPGTFVPRSRKMYMREVLLPRNNEEIRSVAPKEKYFNLAIVTDGYCISTCAIVTNQLRAQNTPIYTFTPFPNRVDQKFSYSTHPASVLDSTSFLSPSAPGNFSTTAQVRAAWFELYDGRGEIAEFSRYASDGSIYVPAAKSREERIVTQMEAWRERPEKVGYQVKV</sequence>
<organism evidence="1 2">
    <name type="scientific">Spizellomyces punctatus (strain DAOM BR117)</name>
    <dbReference type="NCBI Taxonomy" id="645134"/>
    <lineage>
        <taxon>Eukaryota</taxon>
        <taxon>Fungi</taxon>
        <taxon>Fungi incertae sedis</taxon>
        <taxon>Chytridiomycota</taxon>
        <taxon>Chytridiomycota incertae sedis</taxon>
        <taxon>Chytridiomycetes</taxon>
        <taxon>Spizellomycetales</taxon>
        <taxon>Spizellomycetaceae</taxon>
        <taxon>Spizellomyces</taxon>
    </lineage>
</organism>
<gene>
    <name evidence="1" type="ORF">SPPG_06219</name>
</gene>
<proteinExistence type="predicted"/>
<evidence type="ECO:0008006" key="3">
    <source>
        <dbReference type="Google" id="ProtNLM"/>
    </source>
</evidence>
<keyword evidence="2" id="KW-1185">Reference proteome</keyword>
<evidence type="ECO:0000313" key="2">
    <source>
        <dbReference type="Proteomes" id="UP000053201"/>
    </source>
</evidence>
<protein>
    <recommendedName>
        <fullName evidence="3">Tail specific protease domain-containing protein</fullName>
    </recommendedName>
</protein>
<dbReference type="VEuPathDB" id="FungiDB:SPPG_06219"/>
<dbReference type="Proteomes" id="UP000053201">
    <property type="component" value="Unassembled WGS sequence"/>
</dbReference>
<dbReference type="EMBL" id="KQ257460">
    <property type="protein sequence ID" value="KNC98526.1"/>
    <property type="molecule type" value="Genomic_DNA"/>
</dbReference>
<evidence type="ECO:0000313" key="1">
    <source>
        <dbReference type="EMBL" id="KNC98526.1"/>
    </source>
</evidence>
<dbReference type="OMA" id="ICASACG"/>